<dbReference type="EMBL" id="LGSI01000035">
    <property type="protein sequence ID" value="OCR25327.1"/>
    <property type="molecule type" value="Genomic_DNA"/>
</dbReference>
<sequence length="109" mass="12299">MCNERQKVTAINVFFMLRLKLSRSTALLMGCWVLNPQLVAFQRRITDQVTRIARLSTGGRQIVLHSLANALDALSQARIVKAITRIGVWCFVLGCLLRQRVEGSELTNE</sequence>
<evidence type="ECO:0000313" key="1">
    <source>
        <dbReference type="EMBL" id="OCR25327.1"/>
    </source>
</evidence>
<dbReference type="AlphaFoldDB" id="A0A1C7Z8P8"/>
<comment type="caution">
    <text evidence="1">The sequence shown here is derived from an EMBL/GenBank/DDBJ whole genome shotgun (WGS) entry which is preliminary data.</text>
</comment>
<proteinExistence type="predicted"/>
<dbReference type="Proteomes" id="UP000093104">
    <property type="component" value="Unassembled WGS sequence"/>
</dbReference>
<accession>A0A1C7Z8P8</accession>
<gene>
    <name evidence="1" type="ORF">AFK24_09700</name>
</gene>
<evidence type="ECO:0000313" key="2">
    <source>
        <dbReference type="Proteomes" id="UP000093104"/>
    </source>
</evidence>
<reference evidence="1 2" key="1">
    <citation type="submission" date="2015-07" db="EMBL/GenBank/DDBJ databases">
        <title>Draft genome sequence of a diazotrophic, plant growth-promoting rhizobacterium of the Pseudomonas syringae complex.</title>
        <authorList>
            <person name="Patten C.L."/>
            <person name="Jeong H."/>
        </authorList>
    </citation>
    <scope>NUCLEOTIDE SEQUENCE [LARGE SCALE GENOMIC DNA]</scope>
    <source>
        <strain evidence="1 2">GR12-2</strain>
    </source>
</reference>
<name>A0A1C7Z8P8_PSESX</name>
<organism evidence="1 2">
    <name type="scientific">Pseudomonas syringae</name>
    <dbReference type="NCBI Taxonomy" id="317"/>
    <lineage>
        <taxon>Bacteria</taxon>
        <taxon>Pseudomonadati</taxon>
        <taxon>Pseudomonadota</taxon>
        <taxon>Gammaproteobacteria</taxon>
        <taxon>Pseudomonadales</taxon>
        <taxon>Pseudomonadaceae</taxon>
        <taxon>Pseudomonas</taxon>
    </lineage>
</organism>
<protein>
    <submittedName>
        <fullName evidence="1">Uncharacterized protein</fullName>
    </submittedName>
</protein>